<evidence type="ECO:0000256" key="1">
    <source>
        <dbReference type="SAM" id="Phobius"/>
    </source>
</evidence>
<feature type="domain" description="YqeB PH" evidence="3">
    <location>
        <begin position="3"/>
        <end position="149"/>
    </location>
</feature>
<organism evidence="4 5">
    <name type="scientific">Brevibacterium salitolerans</name>
    <dbReference type="NCBI Taxonomy" id="1403566"/>
    <lineage>
        <taxon>Bacteria</taxon>
        <taxon>Bacillati</taxon>
        <taxon>Actinomycetota</taxon>
        <taxon>Actinomycetes</taxon>
        <taxon>Micrococcales</taxon>
        <taxon>Brevibacteriaceae</taxon>
        <taxon>Brevibacterium</taxon>
    </lineage>
</organism>
<evidence type="ECO:0000313" key="5">
    <source>
        <dbReference type="Proteomes" id="UP001500984"/>
    </source>
</evidence>
<dbReference type="EMBL" id="BAAAPZ010000004">
    <property type="protein sequence ID" value="GAA2093433.1"/>
    <property type="molecule type" value="Genomic_DNA"/>
</dbReference>
<dbReference type="InterPro" id="IPR056411">
    <property type="entry name" value="CysS_C"/>
</dbReference>
<proteinExistence type="predicted"/>
<comment type="caution">
    <text evidence="4">The sequence shown here is derived from an EMBL/GenBank/DDBJ whole genome shotgun (WGS) entry which is preliminary data.</text>
</comment>
<dbReference type="InterPro" id="IPR057798">
    <property type="entry name" value="PH_YqeB"/>
</dbReference>
<feature type="domain" description="Cysteinyl-tRNA ligase anticodon binding" evidence="2">
    <location>
        <begin position="168"/>
        <end position="216"/>
    </location>
</feature>
<feature type="transmembrane region" description="Helical" evidence="1">
    <location>
        <begin position="54"/>
        <end position="74"/>
    </location>
</feature>
<gene>
    <name evidence="4" type="ORF">GCM10009823_11760</name>
</gene>
<name>A0ABN2WIU5_9MICO</name>
<keyword evidence="1" id="KW-0472">Membrane</keyword>
<dbReference type="Pfam" id="PF23493">
    <property type="entry name" value="CysS_C"/>
    <property type="match status" value="1"/>
</dbReference>
<feature type="transmembrane region" description="Helical" evidence="1">
    <location>
        <begin position="7"/>
        <end position="34"/>
    </location>
</feature>
<sequence length="224" mass="24182">MKVPRRWTAGFCIAGALVGLGAAFVVRPVLGWLLGLLGDAPAPLRLAGLLPLPWAVPVLMLAGLVAGLLIAAGWSEGLGRVEVGAGGVRVVRKESSRFVPYARIAEAYADADELVLADARGLELLRAPTDGVLLAQLEAAFAAHGLRWRGRGDPREAEYRTWVDGEEALEPEAEELLRSRGYALMDKKEGEAFRARESLLELGIVVRDRDGNQQFRRVEPPEAA</sequence>
<keyword evidence="1" id="KW-0812">Transmembrane</keyword>
<evidence type="ECO:0000313" key="4">
    <source>
        <dbReference type="EMBL" id="GAA2093433.1"/>
    </source>
</evidence>
<dbReference type="Proteomes" id="UP001500984">
    <property type="component" value="Unassembled WGS sequence"/>
</dbReference>
<keyword evidence="1" id="KW-1133">Transmembrane helix</keyword>
<keyword evidence="5" id="KW-1185">Reference proteome</keyword>
<evidence type="ECO:0000259" key="2">
    <source>
        <dbReference type="Pfam" id="PF23493"/>
    </source>
</evidence>
<accession>A0ABN2WIU5</accession>
<evidence type="ECO:0000259" key="3">
    <source>
        <dbReference type="Pfam" id="PF23494"/>
    </source>
</evidence>
<protein>
    <submittedName>
        <fullName evidence="4">Uncharacterized protein</fullName>
    </submittedName>
</protein>
<reference evidence="4 5" key="1">
    <citation type="journal article" date="2019" name="Int. J. Syst. Evol. Microbiol.">
        <title>The Global Catalogue of Microorganisms (GCM) 10K type strain sequencing project: providing services to taxonomists for standard genome sequencing and annotation.</title>
        <authorList>
            <consortium name="The Broad Institute Genomics Platform"/>
            <consortium name="The Broad Institute Genome Sequencing Center for Infectious Disease"/>
            <person name="Wu L."/>
            <person name="Ma J."/>
        </authorList>
    </citation>
    <scope>NUCLEOTIDE SEQUENCE [LARGE SCALE GENOMIC DNA]</scope>
    <source>
        <strain evidence="4 5">JCM 15900</strain>
    </source>
</reference>
<dbReference type="Pfam" id="PF23494">
    <property type="entry name" value="bPH_10"/>
    <property type="match status" value="1"/>
</dbReference>